<dbReference type="InterPro" id="IPR011698">
    <property type="entry name" value="GATase_3"/>
</dbReference>
<evidence type="ECO:0000256" key="2">
    <source>
        <dbReference type="ARBA" id="ARBA00022598"/>
    </source>
</evidence>
<keyword evidence="6 7" id="KW-0315">Glutamine amidotransferase</keyword>
<dbReference type="CDD" id="cd03130">
    <property type="entry name" value="GATase1_CobB"/>
    <property type="match status" value="1"/>
</dbReference>
<name>A0A928VQF7_9CYAN</name>
<dbReference type="Pfam" id="PF01656">
    <property type="entry name" value="CbiA"/>
    <property type="match status" value="1"/>
</dbReference>
<dbReference type="RefSeq" id="WP_264325046.1">
    <property type="nucleotide sequence ID" value="NZ_JADEXQ010000031.1"/>
</dbReference>
<keyword evidence="11" id="KW-1185">Reference proteome</keyword>
<dbReference type="PROSITE" id="PS51274">
    <property type="entry name" value="GATASE_COBBQ"/>
    <property type="match status" value="1"/>
</dbReference>
<dbReference type="PANTHER" id="PTHR43873:SF1">
    <property type="entry name" value="COBYRINATE A,C-DIAMIDE SYNTHASE"/>
    <property type="match status" value="1"/>
</dbReference>
<dbReference type="Gene3D" id="3.40.50.300">
    <property type="entry name" value="P-loop containing nucleotide triphosphate hydrolases"/>
    <property type="match status" value="1"/>
</dbReference>
<accession>A0A928VQF7</accession>
<dbReference type="CDD" id="cd05388">
    <property type="entry name" value="CobB_N"/>
    <property type="match status" value="1"/>
</dbReference>
<dbReference type="EMBL" id="JADEXQ010000031">
    <property type="protein sequence ID" value="MBE9030219.1"/>
    <property type="molecule type" value="Genomic_DNA"/>
</dbReference>
<dbReference type="Pfam" id="PF07685">
    <property type="entry name" value="GATase_3"/>
    <property type="match status" value="1"/>
</dbReference>
<evidence type="ECO:0000256" key="5">
    <source>
        <dbReference type="ARBA" id="ARBA00022842"/>
    </source>
</evidence>
<dbReference type="InterPro" id="IPR002586">
    <property type="entry name" value="CobQ/CobB/MinD/ParA_Nub-bd_dom"/>
</dbReference>
<dbReference type="GO" id="GO:0009236">
    <property type="term" value="P:cobalamin biosynthetic process"/>
    <property type="evidence" value="ECO:0007669"/>
    <property type="project" value="UniProtKB-UniRule"/>
</dbReference>
<evidence type="ECO:0000256" key="7">
    <source>
        <dbReference type="HAMAP-Rule" id="MF_00027"/>
    </source>
</evidence>
<dbReference type="InterPro" id="IPR004484">
    <property type="entry name" value="CbiA/CobB_synth"/>
</dbReference>
<evidence type="ECO:0000256" key="6">
    <source>
        <dbReference type="ARBA" id="ARBA00022962"/>
    </source>
</evidence>
<dbReference type="InterPro" id="IPR027417">
    <property type="entry name" value="P-loop_NTPase"/>
</dbReference>
<sequence>MAVVIAGERSGSGKTTITLALLSALRQQGQSVQSFKVGPDYIDPMFHRFATDRPCYNLDAVLTSEAYLRDCFARHTQNVSNAVVEGVMGLFDGAAEPAGYGSTAAIAKHLNLPVILVVDCRSMSQSIAALVHGYRTMDPQLHLAGVILNRVGSDRHLEILTTALAPLHLPILGIFRREDEISLPDRHLGLVPTDELPELRQVMHKLAALGQAGFNWEQLRPWLSTVGAATTNTAKQPIQPLPKTRIAVARDAAFNFYYADNLEQLEDLGAELVYWSPLNDQQVPTGIQGLYFGGGFPEMFAAPLSANQTIRQTIRTLIQSGLPTYAECGGLMYLAQAITDFSGNDYPMVDILPTKAIMGQRLTLGYRSAIAQANTPLVRPGQLLRGHEFHRSHLSIAPTQALFQLHRSTQIQGAPITDPPHWEGWHQPNLHASYLHLHWGATPELPQRWLQQCAAFTNPT</sequence>
<feature type="active site" description="Nucleophile" evidence="7">
    <location>
        <position position="328"/>
    </location>
</feature>
<comment type="cofactor">
    <cofactor evidence="1 7">
        <name>Mg(2+)</name>
        <dbReference type="ChEBI" id="CHEBI:18420"/>
    </cofactor>
</comment>
<keyword evidence="7" id="KW-0169">Cobalamin biosynthesis</keyword>
<evidence type="ECO:0000256" key="4">
    <source>
        <dbReference type="ARBA" id="ARBA00022840"/>
    </source>
</evidence>
<evidence type="ECO:0000259" key="8">
    <source>
        <dbReference type="Pfam" id="PF01656"/>
    </source>
</evidence>
<dbReference type="SUPFAM" id="SSF52317">
    <property type="entry name" value="Class I glutamine amidotransferase-like"/>
    <property type="match status" value="1"/>
</dbReference>
<keyword evidence="3 7" id="KW-0547">Nucleotide-binding</keyword>
<dbReference type="Proteomes" id="UP000625316">
    <property type="component" value="Unassembled WGS sequence"/>
</dbReference>
<comment type="caution">
    <text evidence="10">The sequence shown here is derived from an EMBL/GenBank/DDBJ whole genome shotgun (WGS) entry which is preliminary data.</text>
</comment>
<evidence type="ECO:0000313" key="10">
    <source>
        <dbReference type="EMBL" id="MBE9030219.1"/>
    </source>
</evidence>
<comment type="catalytic activity">
    <reaction evidence="7">
        <text>cob(II)yrinate + 2 L-glutamine + 2 ATP + 2 H2O = cob(II)yrinate a,c diamide + 2 L-glutamate + 2 ADP + 2 phosphate + 2 H(+)</text>
        <dbReference type="Rhea" id="RHEA:26289"/>
        <dbReference type="ChEBI" id="CHEBI:15377"/>
        <dbReference type="ChEBI" id="CHEBI:15378"/>
        <dbReference type="ChEBI" id="CHEBI:29985"/>
        <dbReference type="ChEBI" id="CHEBI:30616"/>
        <dbReference type="ChEBI" id="CHEBI:43474"/>
        <dbReference type="ChEBI" id="CHEBI:58359"/>
        <dbReference type="ChEBI" id="CHEBI:58537"/>
        <dbReference type="ChEBI" id="CHEBI:58894"/>
        <dbReference type="ChEBI" id="CHEBI:456216"/>
        <dbReference type="EC" id="6.3.5.11"/>
    </reaction>
</comment>
<dbReference type="HAMAP" id="MF_00027">
    <property type="entry name" value="CobB_CbiA"/>
    <property type="match status" value="1"/>
</dbReference>
<feature type="site" description="Increases nucleophilicity of active site Cys" evidence="7">
    <location>
        <position position="436"/>
    </location>
</feature>
<dbReference type="PANTHER" id="PTHR43873">
    <property type="entry name" value="COBYRINATE A,C-DIAMIDE SYNTHASE"/>
    <property type="match status" value="1"/>
</dbReference>
<comment type="miscellaneous">
    <text evidence="7">The a and c carboxylates of cobyrinate are activated for nucleophilic attack via formation of a phosphorylated intermediate by ATP. CbiA catalyzes first the amidation of the c-carboxylate, and then that of the a-carboxylate.</text>
</comment>
<dbReference type="Gene3D" id="3.40.50.880">
    <property type="match status" value="1"/>
</dbReference>
<evidence type="ECO:0000259" key="9">
    <source>
        <dbReference type="Pfam" id="PF07685"/>
    </source>
</evidence>
<dbReference type="NCBIfam" id="TIGR00379">
    <property type="entry name" value="cobB"/>
    <property type="match status" value="1"/>
</dbReference>
<comment type="function">
    <text evidence="7">Catalyzes the ATP-dependent amidation of the two carboxylate groups at positions a and c of cobyrinate, using either L-glutamine or ammonia as the nitrogen source.</text>
</comment>
<keyword evidence="5 7" id="KW-0460">Magnesium</keyword>
<dbReference type="GO" id="GO:0005524">
    <property type="term" value="F:ATP binding"/>
    <property type="evidence" value="ECO:0007669"/>
    <property type="project" value="UniProtKB-UniRule"/>
</dbReference>
<comment type="similarity">
    <text evidence="7">Belongs to the CobB/CbiA family.</text>
</comment>
<proteinExistence type="inferred from homology"/>
<dbReference type="InterPro" id="IPR029062">
    <property type="entry name" value="Class_I_gatase-like"/>
</dbReference>
<comment type="pathway">
    <text evidence="7">Cofactor biosynthesis; adenosylcobalamin biosynthesis; cob(II)yrinate a,c-diamide from sirohydrochlorin (anaerobic route): step 10/10.</text>
</comment>
<keyword evidence="2 7" id="KW-0436">Ligase</keyword>
<feature type="domain" description="CobB/CobQ-like glutamine amidotransferase" evidence="9">
    <location>
        <begin position="245"/>
        <end position="441"/>
    </location>
</feature>
<organism evidence="10 11">
    <name type="scientific">Romeriopsis navalis LEGE 11480</name>
    <dbReference type="NCBI Taxonomy" id="2777977"/>
    <lineage>
        <taxon>Bacteria</taxon>
        <taxon>Bacillati</taxon>
        <taxon>Cyanobacteriota</taxon>
        <taxon>Cyanophyceae</taxon>
        <taxon>Leptolyngbyales</taxon>
        <taxon>Leptolyngbyaceae</taxon>
        <taxon>Romeriopsis</taxon>
        <taxon>Romeriopsis navalis</taxon>
    </lineage>
</organism>
<dbReference type="AlphaFoldDB" id="A0A928VQF7"/>
<dbReference type="GO" id="GO:0042242">
    <property type="term" value="F:cobyrinic acid a,c-diamide synthase activity"/>
    <property type="evidence" value="ECO:0007669"/>
    <property type="project" value="UniProtKB-UniRule"/>
</dbReference>
<protein>
    <recommendedName>
        <fullName evidence="7">Cobyrinate a,c-diamide synthase</fullName>
        <ecNumber evidence="7">6.3.5.11</ecNumber>
    </recommendedName>
    <alternativeName>
        <fullName evidence="7">Cobyrinic acid a,c-diamide synthetase</fullName>
    </alternativeName>
</protein>
<feature type="domain" description="CobQ/CobB/MinD/ParA nucleotide binding" evidence="8">
    <location>
        <begin position="3"/>
        <end position="188"/>
    </location>
</feature>
<keyword evidence="4 7" id="KW-0067">ATP-binding</keyword>
<reference evidence="10" key="1">
    <citation type="submission" date="2020-10" db="EMBL/GenBank/DDBJ databases">
        <authorList>
            <person name="Castelo-Branco R."/>
            <person name="Eusebio N."/>
            <person name="Adriana R."/>
            <person name="Vieira A."/>
            <person name="Brugerolle De Fraissinette N."/>
            <person name="Rezende De Castro R."/>
            <person name="Schneider M.P."/>
            <person name="Vasconcelos V."/>
            <person name="Leao P.N."/>
        </authorList>
    </citation>
    <scope>NUCLEOTIDE SEQUENCE</scope>
    <source>
        <strain evidence="10">LEGE 11480</strain>
    </source>
</reference>
<evidence type="ECO:0000256" key="3">
    <source>
        <dbReference type="ARBA" id="ARBA00022741"/>
    </source>
</evidence>
<comment type="domain">
    <text evidence="7">Comprises of two domains. The C-terminal domain contains the binding site for glutamine and catalyzes the hydrolysis of this substrate to glutamate and ammonia. The N-terminal domain is anticipated to bind ATP and cobyrinate and catalyzes the ultimate synthesis of the diamide product. The ammonia produced via the glutaminase domain is probably translocated to the adjacent domain via a molecular tunnel, where it reacts with an activated intermediate.</text>
</comment>
<dbReference type="NCBIfam" id="NF002204">
    <property type="entry name" value="PRK01077.1"/>
    <property type="match status" value="1"/>
</dbReference>
<dbReference type="EC" id="6.3.5.11" evidence="7"/>
<gene>
    <name evidence="7" type="primary">cbiA</name>
    <name evidence="10" type="ORF">IQ266_10805</name>
</gene>
<evidence type="ECO:0000256" key="1">
    <source>
        <dbReference type="ARBA" id="ARBA00001946"/>
    </source>
</evidence>
<dbReference type="SUPFAM" id="SSF52540">
    <property type="entry name" value="P-loop containing nucleoside triphosphate hydrolases"/>
    <property type="match status" value="1"/>
</dbReference>
<evidence type="ECO:0000313" key="11">
    <source>
        <dbReference type="Proteomes" id="UP000625316"/>
    </source>
</evidence>